<dbReference type="Pfam" id="PF13302">
    <property type="entry name" value="Acetyltransf_3"/>
    <property type="match status" value="1"/>
</dbReference>
<dbReference type="PANTHER" id="PTHR43792">
    <property type="entry name" value="GNAT FAMILY, PUTATIVE (AFU_ORTHOLOGUE AFUA_3G00765)-RELATED-RELATED"/>
    <property type="match status" value="1"/>
</dbReference>
<proteinExistence type="predicted"/>
<dbReference type="AlphaFoldDB" id="A0A1Y6C4J7"/>
<dbReference type="Gene3D" id="3.40.630.30">
    <property type="match status" value="1"/>
</dbReference>
<gene>
    <name evidence="2" type="ORF">SAMN05428998_11581</name>
</gene>
<dbReference type="InterPro" id="IPR016181">
    <property type="entry name" value="Acyl_CoA_acyltransferase"/>
</dbReference>
<dbReference type="STRING" id="560819.SAMN05428998_11581"/>
<dbReference type="InterPro" id="IPR051531">
    <property type="entry name" value="N-acetyltransferase"/>
</dbReference>
<sequence>MTAGIPTLETARLLLRPLALDDAAAVQRTFPQWEIVRHLAAHVPWPYPADGAETFIRDKVLPAMDAGTEWHWSLRPGTEPERLIGVISLMDREDDNRGFWLDPAWQGRGLMTEAAEAVTDFWFEVLGRPVLRVPKAVANGPSRRISERSGMRVIARDERDYVAGRLPSELWEITREAWRARRSG</sequence>
<reference evidence="2 3" key="1">
    <citation type="submission" date="2017-04" db="EMBL/GenBank/DDBJ databases">
        <authorList>
            <person name="Afonso C.L."/>
            <person name="Miller P.J."/>
            <person name="Scott M.A."/>
            <person name="Spackman E."/>
            <person name="Goraichik I."/>
            <person name="Dimitrov K.M."/>
            <person name="Suarez D.L."/>
            <person name="Swayne D.E."/>
        </authorList>
    </citation>
    <scope>NUCLEOTIDE SEQUENCE [LARGE SCALE GENOMIC DNA]</scope>
    <source>
        <strain evidence="2 3">USBA 355</strain>
    </source>
</reference>
<dbReference type="InterPro" id="IPR000182">
    <property type="entry name" value="GNAT_dom"/>
</dbReference>
<dbReference type="SUPFAM" id="SSF55729">
    <property type="entry name" value="Acyl-CoA N-acyltransferases (Nat)"/>
    <property type="match status" value="1"/>
</dbReference>
<dbReference type="Proteomes" id="UP000192917">
    <property type="component" value="Unassembled WGS sequence"/>
</dbReference>
<organism evidence="2 3">
    <name type="scientific">Tistlia consotensis USBA 355</name>
    <dbReference type="NCBI Taxonomy" id="560819"/>
    <lineage>
        <taxon>Bacteria</taxon>
        <taxon>Pseudomonadati</taxon>
        <taxon>Pseudomonadota</taxon>
        <taxon>Alphaproteobacteria</taxon>
        <taxon>Rhodospirillales</taxon>
        <taxon>Rhodovibrionaceae</taxon>
        <taxon>Tistlia</taxon>
    </lineage>
</organism>
<keyword evidence="2" id="KW-0808">Transferase</keyword>
<protein>
    <submittedName>
        <fullName evidence="2">Protein N-acetyltransferase, RimJ/RimL family</fullName>
    </submittedName>
</protein>
<evidence type="ECO:0000313" key="3">
    <source>
        <dbReference type="Proteomes" id="UP000192917"/>
    </source>
</evidence>
<keyword evidence="3" id="KW-1185">Reference proteome</keyword>
<dbReference type="GO" id="GO:0016747">
    <property type="term" value="F:acyltransferase activity, transferring groups other than amino-acyl groups"/>
    <property type="evidence" value="ECO:0007669"/>
    <property type="project" value="InterPro"/>
</dbReference>
<evidence type="ECO:0000313" key="2">
    <source>
        <dbReference type="EMBL" id="SMF43630.1"/>
    </source>
</evidence>
<accession>A0A1Y6C4J7</accession>
<evidence type="ECO:0000259" key="1">
    <source>
        <dbReference type="Pfam" id="PF13302"/>
    </source>
</evidence>
<dbReference type="RefSeq" id="WP_200808552.1">
    <property type="nucleotide sequence ID" value="NZ_FWZX01000015.1"/>
</dbReference>
<feature type="domain" description="N-acetyltransferase" evidence="1">
    <location>
        <begin position="12"/>
        <end position="152"/>
    </location>
</feature>
<name>A0A1Y6C4J7_9PROT</name>
<dbReference type="EMBL" id="FWZX01000015">
    <property type="protein sequence ID" value="SMF43630.1"/>
    <property type="molecule type" value="Genomic_DNA"/>
</dbReference>